<reference evidence="1 2" key="1">
    <citation type="submission" date="2024-03" db="EMBL/GenBank/DDBJ databases">
        <title>Pseudoalteromonas qingdaonensis sp. nov., isolated from the intestines of marine benthic organisms.</title>
        <authorList>
            <person name="Lin X."/>
            <person name="Fang S."/>
            <person name="Hu X."/>
        </authorList>
    </citation>
    <scope>NUCLEOTIDE SEQUENCE [LARGE SCALE GENOMIC DNA]</scope>
    <source>
        <strain evidence="1 2">YIC-827</strain>
    </source>
</reference>
<evidence type="ECO:0000313" key="1">
    <source>
        <dbReference type="EMBL" id="MEM0515126.1"/>
    </source>
</evidence>
<accession>A0ABU9MWB6</accession>
<dbReference type="Proteomes" id="UP001447008">
    <property type="component" value="Unassembled WGS sequence"/>
</dbReference>
<evidence type="ECO:0008006" key="3">
    <source>
        <dbReference type="Google" id="ProtNLM"/>
    </source>
</evidence>
<comment type="caution">
    <text evidence="1">The sequence shown here is derived from an EMBL/GenBank/DDBJ whole genome shotgun (WGS) entry which is preliminary data.</text>
</comment>
<sequence length="102" mass="10806">MTVAMIFNAGMDGFARAQQDATQASANINRATTAQLDTQQLQLGRQPQGASNGETLIAPVAETPRLEQELVNLQVAELQAKASARVISSADELLGTIIDIRA</sequence>
<dbReference type="EMBL" id="JBCGCU010000005">
    <property type="protein sequence ID" value="MEM0515126.1"/>
    <property type="molecule type" value="Genomic_DNA"/>
</dbReference>
<protein>
    <recommendedName>
        <fullName evidence="3">Flagellar basal-body/hook protein C-terminal domain-containing protein</fullName>
    </recommendedName>
</protein>
<keyword evidence="2" id="KW-1185">Reference proteome</keyword>
<dbReference type="RefSeq" id="WP_342677509.1">
    <property type="nucleotide sequence ID" value="NZ_JBCGCU010000005.1"/>
</dbReference>
<proteinExistence type="predicted"/>
<gene>
    <name evidence="1" type="ORF">WCN91_06745</name>
</gene>
<name>A0ABU9MWB6_9GAMM</name>
<evidence type="ECO:0000313" key="2">
    <source>
        <dbReference type="Proteomes" id="UP001447008"/>
    </source>
</evidence>
<organism evidence="1 2">
    <name type="scientific">Pseudoalteromonas qingdaonensis</name>
    <dbReference type="NCBI Taxonomy" id="3131913"/>
    <lineage>
        <taxon>Bacteria</taxon>
        <taxon>Pseudomonadati</taxon>
        <taxon>Pseudomonadota</taxon>
        <taxon>Gammaproteobacteria</taxon>
        <taxon>Alteromonadales</taxon>
        <taxon>Pseudoalteromonadaceae</taxon>
        <taxon>Pseudoalteromonas</taxon>
    </lineage>
</organism>